<evidence type="ECO:0000256" key="9">
    <source>
        <dbReference type="ARBA" id="ARBA00023136"/>
    </source>
</evidence>
<keyword evidence="8" id="KW-0626">Porin</keyword>
<evidence type="ECO:0000313" key="13">
    <source>
        <dbReference type="EMBL" id="RQP23364.1"/>
    </source>
</evidence>
<keyword evidence="10" id="KW-0998">Cell outer membrane</keyword>
<name>A0A3N7HMM6_9BURK</name>
<gene>
    <name evidence="13" type="ORF">DZC73_19925</name>
</gene>
<keyword evidence="9" id="KW-0472">Membrane</keyword>
<evidence type="ECO:0000313" key="14">
    <source>
        <dbReference type="Proteomes" id="UP000267464"/>
    </source>
</evidence>
<evidence type="ECO:0000256" key="2">
    <source>
        <dbReference type="ARBA" id="ARBA00011233"/>
    </source>
</evidence>
<dbReference type="Gene3D" id="2.40.160.10">
    <property type="entry name" value="Porin"/>
    <property type="match status" value="1"/>
</dbReference>
<evidence type="ECO:0000259" key="12">
    <source>
        <dbReference type="Pfam" id="PF13609"/>
    </source>
</evidence>
<evidence type="ECO:0000256" key="3">
    <source>
        <dbReference type="ARBA" id="ARBA00022448"/>
    </source>
</evidence>
<comment type="caution">
    <text evidence="13">The sequence shown here is derived from an EMBL/GenBank/DDBJ whole genome shotgun (WGS) entry which is preliminary data.</text>
</comment>
<dbReference type="SUPFAM" id="SSF56935">
    <property type="entry name" value="Porins"/>
    <property type="match status" value="1"/>
</dbReference>
<dbReference type="GO" id="GO:0015288">
    <property type="term" value="F:porin activity"/>
    <property type="evidence" value="ECO:0007669"/>
    <property type="project" value="UniProtKB-KW"/>
</dbReference>
<dbReference type="AlphaFoldDB" id="A0A3N7HMM6"/>
<keyword evidence="5" id="KW-0812">Transmembrane</keyword>
<dbReference type="InterPro" id="IPR023614">
    <property type="entry name" value="Porin_dom_sf"/>
</dbReference>
<feature type="domain" description="Porin" evidence="12">
    <location>
        <begin position="5"/>
        <end position="355"/>
    </location>
</feature>
<reference evidence="13 14" key="2">
    <citation type="submission" date="2018-12" db="EMBL/GenBank/DDBJ databases">
        <title>Rhizobacter gummiphilus sp. nov., a rubber-degrading bacterium isolated from the soil of a botanical garden in Japan.</title>
        <authorList>
            <person name="Shunsuke S.S."/>
        </authorList>
    </citation>
    <scope>NUCLEOTIDE SEQUENCE [LARGE SCALE GENOMIC DNA]</scope>
    <source>
        <strain evidence="13 14">S-16</strain>
    </source>
</reference>
<dbReference type="Pfam" id="PF13609">
    <property type="entry name" value="Porin_4"/>
    <property type="match status" value="1"/>
</dbReference>
<evidence type="ECO:0000256" key="11">
    <source>
        <dbReference type="SAM" id="SignalP"/>
    </source>
</evidence>
<keyword evidence="3" id="KW-0813">Transport</keyword>
<accession>A0A3N7HMM6</accession>
<keyword evidence="7" id="KW-0406">Ion transport</keyword>
<dbReference type="PRINTS" id="PR00184">
    <property type="entry name" value="NEISSPPORIN"/>
</dbReference>
<dbReference type="EMBL" id="QUSW01000005">
    <property type="protein sequence ID" value="RQP23364.1"/>
    <property type="molecule type" value="Genomic_DNA"/>
</dbReference>
<dbReference type="PANTHER" id="PTHR34501:SF9">
    <property type="entry name" value="MAJOR OUTER MEMBRANE PROTEIN P.IA"/>
    <property type="match status" value="1"/>
</dbReference>
<evidence type="ECO:0000256" key="4">
    <source>
        <dbReference type="ARBA" id="ARBA00022452"/>
    </source>
</evidence>
<evidence type="ECO:0000256" key="7">
    <source>
        <dbReference type="ARBA" id="ARBA00023065"/>
    </source>
</evidence>
<evidence type="ECO:0000256" key="1">
    <source>
        <dbReference type="ARBA" id="ARBA00004571"/>
    </source>
</evidence>
<evidence type="ECO:0000256" key="5">
    <source>
        <dbReference type="ARBA" id="ARBA00022692"/>
    </source>
</evidence>
<dbReference type="PANTHER" id="PTHR34501">
    <property type="entry name" value="PROTEIN YDDL-RELATED"/>
    <property type="match status" value="1"/>
</dbReference>
<dbReference type="InterPro" id="IPR002299">
    <property type="entry name" value="Porin_Neis"/>
</dbReference>
<keyword evidence="14" id="KW-1185">Reference proteome</keyword>
<keyword evidence="4" id="KW-1134">Transmembrane beta strand</keyword>
<dbReference type="GO" id="GO:0009279">
    <property type="term" value="C:cell outer membrane"/>
    <property type="evidence" value="ECO:0007669"/>
    <property type="project" value="UniProtKB-SubCell"/>
</dbReference>
<dbReference type="InterPro" id="IPR050298">
    <property type="entry name" value="Gram-neg_bact_OMP"/>
</dbReference>
<keyword evidence="6 11" id="KW-0732">Signal</keyword>
<evidence type="ECO:0000256" key="10">
    <source>
        <dbReference type="ARBA" id="ARBA00023237"/>
    </source>
</evidence>
<comment type="subunit">
    <text evidence="2">Homotrimer.</text>
</comment>
<dbReference type="RefSeq" id="WP_124542117.1">
    <property type="nucleotide sequence ID" value="NZ_QUSW01000005.1"/>
</dbReference>
<proteinExistence type="predicted"/>
<sequence length="378" mass="39185">MKRLALTAFGCLWASIGNAQSSVVVYGVFDTAMRYTTNAAANGARKISVDGGLIQGSRLGFRGTEDIGGGLKAAFMLESGFSPDAGTLGQQGQMWGRQAWVSLQDNWGSITAGRQFGIGFDTLGSFDPYGVGNHSAISWHADLVGVRFDNTVKYRNSFGPVSVSAAYSFGEQSGNASKGRTAGMAAGFAGSNYTLVAMAQQSVDINEHKAVAWAAGGTAQLGATKLFGGYVHNHRDQGFAVCGSNNAASIGSTPAACQLPSAAANPNGINGPLSNTGLRAGPAGADAKTGLVVLGATWQSAGPLTLTAGFMGENNQVQTPAAPAGHRRTFYGVADYYFSKRTDAYASLDHDRRSGAYAGAYSGQDTQTGLMLGLRHRF</sequence>
<dbReference type="GO" id="GO:0006811">
    <property type="term" value="P:monoatomic ion transport"/>
    <property type="evidence" value="ECO:0007669"/>
    <property type="project" value="UniProtKB-KW"/>
</dbReference>
<dbReference type="Proteomes" id="UP000267464">
    <property type="component" value="Unassembled WGS sequence"/>
</dbReference>
<protein>
    <submittedName>
        <fullName evidence="13">Porin</fullName>
    </submittedName>
</protein>
<dbReference type="InterPro" id="IPR033900">
    <property type="entry name" value="Gram_neg_porin_domain"/>
</dbReference>
<evidence type="ECO:0000256" key="8">
    <source>
        <dbReference type="ARBA" id="ARBA00023114"/>
    </source>
</evidence>
<feature type="signal peptide" evidence="11">
    <location>
        <begin position="1"/>
        <end position="19"/>
    </location>
</feature>
<comment type="subcellular location">
    <subcellularLocation>
        <location evidence="1">Cell outer membrane</location>
        <topology evidence="1">Multi-pass membrane protein</topology>
    </subcellularLocation>
</comment>
<dbReference type="OrthoDB" id="6975458at2"/>
<reference evidence="13 14" key="1">
    <citation type="submission" date="2018-08" db="EMBL/GenBank/DDBJ databases">
        <authorList>
            <person name="Khan S.A."/>
            <person name="Jeon C.O."/>
            <person name="Chun B.H."/>
            <person name="Jeong S.E."/>
        </authorList>
    </citation>
    <scope>NUCLEOTIDE SEQUENCE [LARGE SCALE GENOMIC DNA]</scope>
    <source>
        <strain evidence="13 14">S-16</strain>
    </source>
</reference>
<feature type="chain" id="PRO_5018047849" evidence="11">
    <location>
        <begin position="20"/>
        <end position="378"/>
    </location>
</feature>
<dbReference type="GO" id="GO:0046930">
    <property type="term" value="C:pore complex"/>
    <property type="evidence" value="ECO:0007669"/>
    <property type="project" value="UniProtKB-KW"/>
</dbReference>
<dbReference type="CDD" id="cd00342">
    <property type="entry name" value="gram_neg_porins"/>
    <property type="match status" value="1"/>
</dbReference>
<organism evidence="13 14">
    <name type="scientific">Piscinibacter terrae</name>
    <dbReference type="NCBI Taxonomy" id="2496871"/>
    <lineage>
        <taxon>Bacteria</taxon>
        <taxon>Pseudomonadati</taxon>
        <taxon>Pseudomonadota</taxon>
        <taxon>Betaproteobacteria</taxon>
        <taxon>Burkholderiales</taxon>
        <taxon>Sphaerotilaceae</taxon>
        <taxon>Piscinibacter</taxon>
    </lineage>
</organism>
<evidence type="ECO:0000256" key="6">
    <source>
        <dbReference type="ARBA" id="ARBA00022729"/>
    </source>
</evidence>